<gene>
    <name evidence="2" type="ORF">D9T18_09575</name>
</gene>
<keyword evidence="1" id="KW-1133">Transmembrane helix</keyword>
<dbReference type="Proteomes" id="UP000279995">
    <property type="component" value="Chromosome I"/>
</dbReference>
<keyword evidence="1" id="KW-0812">Transmembrane</keyword>
<evidence type="ECO:0000313" key="2">
    <source>
        <dbReference type="EMBL" id="AYM86934.1"/>
    </source>
</evidence>
<feature type="transmembrane region" description="Helical" evidence="1">
    <location>
        <begin position="12"/>
        <end position="29"/>
    </location>
</feature>
<accession>A0AAD0XD23</accession>
<feature type="transmembrane region" description="Helical" evidence="1">
    <location>
        <begin position="69"/>
        <end position="86"/>
    </location>
</feature>
<keyword evidence="1" id="KW-0472">Membrane</keyword>
<dbReference type="EMBL" id="CP033065">
    <property type="protein sequence ID" value="AYM86934.1"/>
    <property type="molecule type" value="Genomic_DNA"/>
</dbReference>
<organism evidence="2 3">
    <name type="scientific">Pseudoalteromonas agarivorans</name>
    <dbReference type="NCBI Taxonomy" id="176102"/>
    <lineage>
        <taxon>Bacteria</taxon>
        <taxon>Pseudomonadati</taxon>
        <taxon>Pseudomonadota</taxon>
        <taxon>Gammaproteobacteria</taxon>
        <taxon>Alteromonadales</taxon>
        <taxon>Pseudoalteromonadaceae</taxon>
        <taxon>Pseudoalteromonas</taxon>
    </lineage>
</organism>
<feature type="transmembrane region" description="Helical" evidence="1">
    <location>
        <begin position="41"/>
        <end position="63"/>
    </location>
</feature>
<proteinExistence type="predicted"/>
<name>A0AAD0XD23_9GAMM</name>
<sequence length="103" mass="12035">MQSMLINFCHVTGWLLVVLSFLLIGFSKFKHAEFKLKLFSFLKLILVYQVTVSVWQWFIIGNIVANNQWLLLLAQILCSAMCYLSLQRRKSKSRPNLDSFSMD</sequence>
<dbReference type="AlphaFoldDB" id="A0AAD0XD23"/>
<reference evidence="2 3" key="1">
    <citation type="submission" date="2018-10" db="EMBL/GenBank/DDBJ databases">
        <title>Complete Genome Sequence and Transcriptomic Profiles of a Marine Bacterium, Pseudoalteromonas agarivorans Hao 2018.</title>
        <authorList>
            <person name="Hao L."/>
        </authorList>
    </citation>
    <scope>NUCLEOTIDE SEQUENCE [LARGE SCALE GENOMIC DNA]</scope>
    <source>
        <strain evidence="2 3">Hao 2018</strain>
    </source>
</reference>
<dbReference type="RefSeq" id="WP_004588106.1">
    <property type="nucleotide sequence ID" value="NZ_CP033065.1"/>
</dbReference>
<evidence type="ECO:0000313" key="3">
    <source>
        <dbReference type="Proteomes" id="UP000279995"/>
    </source>
</evidence>
<evidence type="ECO:0000256" key="1">
    <source>
        <dbReference type="SAM" id="Phobius"/>
    </source>
</evidence>
<protein>
    <submittedName>
        <fullName evidence="2">Uncharacterized protein</fullName>
    </submittedName>
</protein>